<gene>
    <name evidence="2" type="ORF">GRF63_12160</name>
</gene>
<organism evidence="2 3">
    <name type="scientific">Aurantiacibacter rhizosphaerae</name>
    <dbReference type="NCBI Taxonomy" id="2691582"/>
    <lineage>
        <taxon>Bacteria</taxon>
        <taxon>Pseudomonadati</taxon>
        <taxon>Pseudomonadota</taxon>
        <taxon>Alphaproteobacteria</taxon>
        <taxon>Sphingomonadales</taxon>
        <taxon>Erythrobacteraceae</taxon>
        <taxon>Aurantiacibacter</taxon>
    </lineage>
</organism>
<dbReference type="Proteomes" id="UP000461409">
    <property type="component" value="Unassembled WGS sequence"/>
</dbReference>
<evidence type="ECO:0000313" key="2">
    <source>
        <dbReference type="EMBL" id="MWV28660.1"/>
    </source>
</evidence>
<evidence type="ECO:0000313" key="3">
    <source>
        <dbReference type="Proteomes" id="UP000461409"/>
    </source>
</evidence>
<keyword evidence="1" id="KW-0732">Signal</keyword>
<reference evidence="2 3" key="2">
    <citation type="submission" date="2020-02" db="EMBL/GenBank/DDBJ databases">
        <title>Erythrobacter dongmakensis sp. nov., isolated from a tidal mudflat.</title>
        <authorList>
            <person name="Kim I.S."/>
        </authorList>
    </citation>
    <scope>NUCLEOTIDE SEQUENCE [LARGE SCALE GENOMIC DNA]</scope>
    <source>
        <strain evidence="2 3">GH3-10</strain>
    </source>
</reference>
<protein>
    <submittedName>
        <fullName evidence="2">UrcA family protein</fullName>
    </submittedName>
</protein>
<name>A0A844XFQ4_9SPHN</name>
<evidence type="ECO:0000256" key="1">
    <source>
        <dbReference type="SAM" id="SignalP"/>
    </source>
</evidence>
<dbReference type="EMBL" id="WUBR01000002">
    <property type="protein sequence ID" value="MWV28660.1"/>
    <property type="molecule type" value="Genomic_DNA"/>
</dbReference>
<feature type="signal peptide" evidence="1">
    <location>
        <begin position="1"/>
        <end position="25"/>
    </location>
</feature>
<feature type="chain" id="PRO_5032408621" evidence="1">
    <location>
        <begin position="26"/>
        <end position="119"/>
    </location>
</feature>
<proteinExistence type="predicted"/>
<dbReference type="AlphaFoldDB" id="A0A844XFQ4"/>
<dbReference type="InterPro" id="IPR030972">
    <property type="entry name" value="UrcA_uranyl"/>
</dbReference>
<dbReference type="RefSeq" id="WP_160486234.1">
    <property type="nucleotide sequence ID" value="NZ_WUBR01000002.1"/>
</dbReference>
<accession>A0A844XFQ4</accession>
<dbReference type="NCBIfam" id="TIGR04433">
    <property type="entry name" value="UrcA_uranyl"/>
    <property type="match status" value="1"/>
</dbReference>
<sequence length="119" mass="12647">MFTTTKGLVAATFVAALAVSSPALAQEPTVSEDGVHSLEVGYSDINLESADGQRRMKDRIRAAAKSVCGYNTHRVSVSESLGLRACVNGASDNAMTRLASATADKVTVAVRFENDTRRR</sequence>
<keyword evidence="3" id="KW-1185">Reference proteome</keyword>
<comment type="caution">
    <text evidence="2">The sequence shown here is derived from an EMBL/GenBank/DDBJ whole genome shotgun (WGS) entry which is preliminary data.</text>
</comment>
<reference evidence="2 3" key="1">
    <citation type="submission" date="2019-12" db="EMBL/GenBank/DDBJ databases">
        <authorList>
            <person name="Lee S.D."/>
        </authorList>
    </citation>
    <scope>NUCLEOTIDE SEQUENCE [LARGE SCALE GENOMIC DNA]</scope>
    <source>
        <strain evidence="2 3">GH3-10</strain>
    </source>
</reference>